<name>A0A103XYU8_CYNCS</name>
<evidence type="ECO:0000256" key="2">
    <source>
        <dbReference type="ARBA" id="ARBA00007203"/>
    </source>
</evidence>
<evidence type="ECO:0000256" key="3">
    <source>
        <dbReference type="ARBA" id="ARBA00022664"/>
    </source>
</evidence>
<evidence type="ECO:0000256" key="1">
    <source>
        <dbReference type="ARBA" id="ARBA00004123"/>
    </source>
</evidence>
<keyword evidence="6 7" id="KW-0539">Nucleus</keyword>
<sequence length="1130" mass="130104">MATASVAFKSREDHRKQMELEEARKAGLAPAEVDEDGKEINPHIPQYMSSAPWYLNAERPSLKHQRKWKSDPNYTKSWYDRGAKIYQADKYRKGACENCGAMTHTTKTCMERPRKLGAKWTSKNIAPDEKIETFELDYDGKRDRWNGYDAASYAHVIERYEARDEARKKFLKDQQLKKLEEKNNSENVEVSDDEDNEDALKVDEAKVDESKQMDFAKVEKRVRTTGGGSTGTVRNLRIREDTAKYLLNLDVNSAHYDPKTRSMREDPLPDMDPNEKFYAVSGGDNQNRVSGQALEFKQLNIHAWEAFEKGNDVHMQAAPSQAELLYKNYKVNKEKLKSKVKETIVEKYGNAATEEVLPRELLLGQSEREVEYDRAGRIIKGQEMALPKSKYEEDVYINNHTTVWGSWWKDHQWGYKCCKQFVRNSYCTGTAGIEAAEAAADLMKANIARKEATEDVIAPTEEKQLATWGTDIPDDLVLDQGRLAESLKKEEQRRREEKDERKRKYNVKWNDEGISNMATASVAFKSREDHRKQMELEEARKAGLAPAEVDEDGKEINPHIPQYMSSAPWYLNAERPSLKHQRNWKSDPNYTKSWYDRGAKIYQADKYRKGACENCGAMTHTTKTCMERPRKLGAKWTSKNIAADEKIETFELDYDGKRDRWNGYDAASYAHVIERYEARDEARKKFLKDQQLKKLEEKNNSENVEVSDDEDNEDALKVDEAKVDESKQMDFAKVEKRVRTTGGGSTGTVRNLRIREDTAKYLLNLDVNSAHYDPKTRSMREDPLPDMDPNEKFYAGDNQNRVSGQALEFKQLNIHAWEAFEKGNDVHMQAAPSQAELLYKNFKVNKEKLKSKVKETIVEKYGNAATAEVLPRELLLGQSEKEVEYDRAGRIIKGQEIAIPKSKYEEDVYINNHTSVWGSWWKDHQWGYKCCKQFVRNSYCTGAAGIEAAEAAADLMKANIARKEASEDVNAPTEEKQLATWGTDIPDDLVLDQGKLAESLKKVTAEDMEAYRMKKNLKVDYVIMHLLNYLMMVTNLIQVNSYIVLSTYPYYSEHKQIDGCPFVFFILPYAALQARIKLLDIPCYQQQPMLIDIFSNTDQKMFTRVHSCLEDTQVLRIVNTLVATTSKYFV</sequence>
<evidence type="ECO:0000256" key="7">
    <source>
        <dbReference type="RuleBase" id="RU367071"/>
    </source>
</evidence>
<accession>A0A103XYU8</accession>
<comment type="similarity">
    <text evidence="2 7">Belongs to the SLU7 family.</text>
</comment>
<dbReference type="GO" id="GO:0030628">
    <property type="term" value="F:pre-mRNA 3'-splice site binding"/>
    <property type="evidence" value="ECO:0007669"/>
    <property type="project" value="UniProtKB-UniRule"/>
</dbReference>
<feature type="region of interest" description="Disordered" evidence="8">
    <location>
        <begin position="1"/>
        <end position="44"/>
    </location>
</feature>
<dbReference type="Pfam" id="PF11708">
    <property type="entry name" value="Slu7"/>
    <property type="match status" value="2"/>
</dbReference>
<comment type="subcellular location">
    <subcellularLocation>
        <location evidence="1 7">Nucleus</location>
    </subcellularLocation>
</comment>
<organism evidence="10 11">
    <name type="scientific">Cynara cardunculus var. scolymus</name>
    <name type="common">Globe artichoke</name>
    <name type="synonym">Cynara scolymus</name>
    <dbReference type="NCBI Taxonomy" id="59895"/>
    <lineage>
        <taxon>Eukaryota</taxon>
        <taxon>Viridiplantae</taxon>
        <taxon>Streptophyta</taxon>
        <taxon>Embryophyta</taxon>
        <taxon>Tracheophyta</taxon>
        <taxon>Spermatophyta</taxon>
        <taxon>Magnoliopsida</taxon>
        <taxon>eudicotyledons</taxon>
        <taxon>Gunneridae</taxon>
        <taxon>Pentapetalae</taxon>
        <taxon>asterids</taxon>
        <taxon>campanulids</taxon>
        <taxon>Asterales</taxon>
        <taxon>Asteraceae</taxon>
        <taxon>Carduoideae</taxon>
        <taxon>Cardueae</taxon>
        <taxon>Carduinae</taxon>
        <taxon>Cynara</taxon>
    </lineage>
</organism>
<dbReference type="GO" id="GO:0005681">
    <property type="term" value="C:spliceosomal complex"/>
    <property type="evidence" value="ECO:0007669"/>
    <property type="project" value="UniProtKB-UniRule"/>
</dbReference>
<dbReference type="Gramene" id="KVH99438">
    <property type="protein sequence ID" value="KVH99438"/>
    <property type="gene ID" value="Ccrd_022328"/>
</dbReference>
<dbReference type="PANTHER" id="PTHR12942">
    <property type="entry name" value="STEP II SPLICING FACTOR SLU7"/>
    <property type="match status" value="1"/>
</dbReference>
<comment type="function">
    <text evidence="7">Involved in pre-mRNA splicing.</text>
</comment>
<dbReference type="EMBL" id="LEKV01003551">
    <property type="protein sequence ID" value="KVH99438.1"/>
    <property type="molecule type" value="Genomic_DNA"/>
</dbReference>
<evidence type="ECO:0000259" key="9">
    <source>
        <dbReference type="Pfam" id="PF11708"/>
    </source>
</evidence>
<evidence type="ECO:0000256" key="6">
    <source>
        <dbReference type="ARBA" id="ARBA00023242"/>
    </source>
</evidence>
<gene>
    <name evidence="10" type="ORF">Ccrd_022328</name>
</gene>
<feature type="domain" description="Pre-mRNA-splicing factor SLU7" evidence="9">
    <location>
        <begin position="652"/>
        <end position="919"/>
    </location>
</feature>
<evidence type="ECO:0000256" key="5">
    <source>
        <dbReference type="ARBA" id="ARBA00023187"/>
    </source>
</evidence>
<reference evidence="10 11" key="1">
    <citation type="journal article" date="2016" name="Sci. Rep.">
        <title>The genome sequence of the outbreeding globe artichoke constructed de novo incorporating a phase-aware low-pass sequencing strategy of F1 progeny.</title>
        <authorList>
            <person name="Scaglione D."/>
            <person name="Reyes-Chin-Wo S."/>
            <person name="Acquadro A."/>
            <person name="Froenicke L."/>
            <person name="Portis E."/>
            <person name="Beitel C."/>
            <person name="Tirone M."/>
            <person name="Mauro R."/>
            <person name="Lo Monaco A."/>
            <person name="Mauromicale G."/>
            <person name="Faccioli P."/>
            <person name="Cattivelli L."/>
            <person name="Rieseberg L."/>
            <person name="Michelmore R."/>
            <person name="Lanteri S."/>
        </authorList>
    </citation>
    <scope>NUCLEOTIDE SEQUENCE [LARGE SCALE GENOMIC DNA]</scope>
    <source>
        <strain evidence="10">2C</strain>
    </source>
</reference>
<dbReference type="GO" id="GO:0000398">
    <property type="term" value="P:mRNA splicing, via spliceosome"/>
    <property type="evidence" value="ECO:0007669"/>
    <property type="project" value="UniProtKB-UniRule"/>
</dbReference>
<evidence type="ECO:0000313" key="10">
    <source>
        <dbReference type="EMBL" id="KVH99438.1"/>
    </source>
</evidence>
<keyword evidence="4 7" id="KW-0747">Spliceosome</keyword>
<protein>
    <recommendedName>
        <fullName evidence="7">Pre-mRNA-splicing factor SLU7</fullName>
    </recommendedName>
</protein>
<evidence type="ECO:0000256" key="4">
    <source>
        <dbReference type="ARBA" id="ARBA00022728"/>
    </source>
</evidence>
<dbReference type="InterPro" id="IPR021715">
    <property type="entry name" value="Slu7_dom"/>
</dbReference>
<keyword evidence="3 7" id="KW-0507">mRNA processing</keyword>
<dbReference type="PANTHER" id="PTHR12942:SF2">
    <property type="entry name" value="PRE-MRNA-SPLICING FACTOR SLU7"/>
    <property type="match status" value="1"/>
</dbReference>
<evidence type="ECO:0000256" key="8">
    <source>
        <dbReference type="SAM" id="MobiDB-lite"/>
    </source>
</evidence>
<keyword evidence="11" id="KW-1185">Reference proteome</keyword>
<feature type="compositionally biased region" description="Basic and acidic residues" evidence="8">
    <location>
        <begin position="9"/>
        <end position="25"/>
    </location>
</feature>
<evidence type="ECO:0000313" key="11">
    <source>
        <dbReference type="Proteomes" id="UP000243975"/>
    </source>
</evidence>
<comment type="subunit">
    <text evidence="7">Associated with the spliceosome.</text>
</comment>
<keyword evidence="5 7" id="KW-0508">mRNA splicing</keyword>
<dbReference type="InterPro" id="IPR039974">
    <property type="entry name" value="Splicing_factor_SLU7"/>
</dbReference>
<feature type="non-terminal residue" evidence="10">
    <location>
        <position position="1"/>
    </location>
</feature>
<proteinExistence type="inferred from homology"/>
<feature type="domain" description="Pre-mRNA-splicing factor SLU7" evidence="9">
    <location>
        <begin position="136"/>
        <end position="406"/>
    </location>
</feature>
<comment type="caution">
    <text evidence="10">The sequence shown here is derived from an EMBL/GenBank/DDBJ whole genome shotgun (WGS) entry which is preliminary data.</text>
</comment>
<dbReference type="Proteomes" id="UP000243975">
    <property type="component" value="Unassembled WGS sequence"/>
</dbReference>
<dbReference type="AlphaFoldDB" id="A0A103XYU8"/>
<dbReference type="STRING" id="59895.A0A103XYU8"/>